<dbReference type="AlphaFoldDB" id="A0AB38V1F7"/>
<accession>A0AB38V1F7</accession>
<dbReference type="Proteomes" id="UP000271464">
    <property type="component" value="Unassembled WGS sequence"/>
</dbReference>
<keyword evidence="1" id="KW-0732">Signal</keyword>
<dbReference type="Proteomes" id="UP000279331">
    <property type="component" value="Unassembled WGS sequence"/>
</dbReference>
<dbReference type="EMBL" id="UPHL01000173">
    <property type="protein sequence ID" value="VAZ86727.1"/>
    <property type="molecule type" value="Genomic_DNA"/>
</dbReference>
<proteinExistence type="predicted"/>
<evidence type="ECO:0000313" key="2">
    <source>
        <dbReference type="EMBL" id="VAZ86727.1"/>
    </source>
</evidence>
<evidence type="ECO:0000256" key="1">
    <source>
        <dbReference type="SAM" id="SignalP"/>
    </source>
</evidence>
<protein>
    <recommendedName>
        <fullName evidence="6">Secreted protein</fullName>
    </recommendedName>
</protein>
<gene>
    <name evidence="2" type="ORF">LAUMK42_05580</name>
    <name evidence="3" type="ORF">LAUMK4_05803</name>
</gene>
<organism evidence="2 5">
    <name type="scientific">Mycobacterium persicum</name>
    <dbReference type="NCBI Taxonomy" id="1487726"/>
    <lineage>
        <taxon>Bacteria</taxon>
        <taxon>Bacillati</taxon>
        <taxon>Actinomycetota</taxon>
        <taxon>Actinomycetes</taxon>
        <taxon>Mycobacteriales</taxon>
        <taxon>Mycobacteriaceae</taxon>
        <taxon>Mycobacterium</taxon>
    </lineage>
</organism>
<evidence type="ECO:0000313" key="5">
    <source>
        <dbReference type="Proteomes" id="UP000279331"/>
    </source>
</evidence>
<feature type="chain" id="PRO_5044226182" description="Secreted protein" evidence="1">
    <location>
        <begin position="24"/>
        <end position="81"/>
    </location>
</feature>
<evidence type="ECO:0000313" key="3">
    <source>
        <dbReference type="EMBL" id="VBA32767.1"/>
    </source>
</evidence>
<dbReference type="EMBL" id="UPHM01000165">
    <property type="protein sequence ID" value="VBA32767.1"/>
    <property type="molecule type" value="Genomic_DNA"/>
</dbReference>
<reference evidence="4 5" key="1">
    <citation type="submission" date="2018-09" db="EMBL/GenBank/DDBJ databases">
        <authorList>
            <person name="Tagini F."/>
        </authorList>
    </citation>
    <scope>NUCLEOTIDE SEQUENCE [LARGE SCALE GENOMIC DNA]</scope>
    <source>
        <strain evidence="3 4">MK4</strain>
        <strain evidence="2 5">MK42</strain>
    </source>
</reference>
<evidence type="ECO:0008006" key="6">
    <source>
        <dbReference type="Google" id="ProtNLM"/>
    </source>
</evidence>
<feature type="signal peptide" evidence="1">
    <location>
        <begin position="1"/>
        <end position="23"/>
    </location>
</feature>
<evidence type="ECO:0000313" key="4">
    <source>
        <dbReference type="Proteomes" id="UP000271464"/>
    </source>
</evidence>
<keyword evidence="4" id="KW-1185">Reference proteome</keyword>
<name>A0AB38V1F7_9MYCO</name>
<comment type="caution">
    <text evidence="2">The sequence shown here is derived from an EMBL/GenBank/DDBJ whole genome shotgun (WGS) entry which is preliminary data.</text>
</comment>
<sequence length="81" mass="8871">MFPLPRLKLPRFALPRLSAPAFAKPALTCHGSCNRPATWLPALAIPDTSAAVDRFSVLVLRKPETVLPTFETPDTSSPRFV</sequence>